<dbReference type="Proteomes" id="UP000663981">
    <property type="component" value="Unassembled WGS sequence"/>
</dbReference>
<organism evidence="2 3">
    <name type="scientific">Metabacillus bambusae</name>
    <dbReference type="NCBI Taxonomy" id="2795218"/>
    <lineage>
        <taxon>Bacteria</taxon>
        <taxon>Bacillati</taxon>
        <taxon>Bacillota</taxon>
        <taxon>Bacilli</taxon>
        <taxon>Bacillales</taxon>
        <taxon>Bacillaceae</taxon>
        <taxon>Metabacillus</taxon>
    </lineage>
</organism>
<comment type="caution">
    <text evidence="2">The sequence shown here is derived from an EMBL/GenBank/DDBJ whole genome shotgun (WGS) entry which is preliminary data.</text>
</comment>
<name>A0ABS3MXQ4_9BACI</name>
<dbReference type="Pfam" id="PF01261">
    <property type="entry name" value="AP_endonuc_2"/>
    <property type="match status" value="1"/>
</dbReference>
<gene>
    <name evidence="2" type="ORF">I7822_02850</name>
</gene>
<evidence type="ECO:0000259" key="1">
    <source>
        <dbReference type="Pfam" id="PF01261"/>
    </source>
</evidence>
<dbReference type="PANTHER" id="PTHR12110:SF41">
    <property type="entry name" value="INOSOSE DEHYDRATASE"/>
    <property type="match status" value="1"/>
</dbReference>
<dbReference type="Gene3D" id="3.20.20.150">
    <property type="entry name" value="Divalent-metal-dependent TIM barrel enzymes"/>
    <property type="match status" value="1"/>
</dbReference>
<dbReference type="EMBL" id="JAGDEL010000002">
    <property type="protein sequence ID" value="MBO1510626.1"/>
    <property type="molecule type" value="Genomic_DNA"/>
</dbReference>
<dbReference type="GO" id="GO:0016853">
    <property type="term" value="F:isomerase activity"/>
    <property type="evidence" value="ECO:0007669"/>
    <property type="project" value="UniProtKB-KW"/>
</dbReference>
<dbReference type="SUPFAM" id="SSF51658">
    <property type="entry name" value="Xylose isomerase-like"/>
    <property type="match status" value="1"/>
</dbReference>
<keyword evidence="2" id="KW-0413">Isomerase</keyword>
<keyword evidence="3" id="KW-1185">Reference proteome</keyword>
<evidence type="ECO:0000313" key="2">
    <source>
        <dbReference type="EMBL" id="MBO1510626.1"/>
    </source>
</evidence>
<dbReference type="InterPro" id="IPR050312">
    <property type="entry name" value="IolE/XylAMocC-like"/>
</dbReference>
<dbReference type="RefSeq" id="WP_207975278.1">
    <property type="nucleotide sequence ID" value="NZ_JAGDEL010000002.1"/>
</dbReference>
<accession>A0ABS3MXQ4</accession>
<dbReference type="InterPro" id="IPR036237">
    <property type="entry name" value="Xyl_isomerase-like_sf"/>
</dbReference>
<feature type="domain" description="Xylose isomerase-like TIM barrel" evidence="1">
    <location>
        <begin position="24"/>
        <end position="284"/>
    </location>
</feature>
<evidence type="ECO:0000313" key="3">
    <source>
        <dbReference type="Proteomes" id="UP000663981"/>
    </source>
</evidence>
<proteinExistence type="predicted"/>
<protein>
    <submittedName>
        <fullName evidence="2">Sugar phosphate isomerase/epimerase</fullName>
    </submittedName>
</protein>
<reference evidence="2 3" key="1">
    <citation type="submission" date="2021-03" db="EMBL/GenBank/DDBJ databases">
        <title>Whole genome sequence of Metabacillus bambusae BG109.</title>
        <authorList>
            <person name="Jeong J.W."/>
        </authorList>
    </citation>
    <scope>NUCLEOTIDE SEQUENCE [LARGE SCALE GENOMIC DNA]</scope>
    <source>
        <strain evidence="2 3">BG109</strain>
    </source>
</reference>
<dbReference type="PANTHER" id="PTHR12110">
    <property type="entry name" value="HYDROXYPYRUVATE ISOMERASE"/>
    <property type="match status" value="1"/>
</dbReference>
<dbReference type="InterPro" id="IPR013022">
    <property type="entry name" value="Xyl_isomerase-like_TIM-brl"/>
</dbReference>
<sequence length="294" mass="32795">MVMSIGLNLFSVFKELNEDYFGTLEKVAEMGYKNVELISSNFSTGERYTKTFSVPVIKKKLDELGLHAFAAHEGVAPGKALIDCDWDKVIDENAELGCSAIVMPMAFINSSEDTLQTAKDLNSIGEKCKAAGLDFYYHNHAHEFKRVGDQSLFDLLVENTDPDYVKFELDLVWVTRGGYDPIALLETLGARCDMIHQKDLGLHVDPVNIFSAIRGQEDIDTMQIYKQVVKPTDFVNLGTGIVDFDTTYQKINEMGIVKYAIVENEGSVGNKLTSIASDLDVMEKYVQGYINADK</sequence>